<reference evidence="1 2" key="1">
    <citation type="journal article" date="2018" name="Nat. Ecol. Evol.">
        <title>Shark genomes provide insights into elasmobranch evolution and the origin of vertebrates.</title>
        <authorList>
            <person name="Hara Y"/>
            <person name="Yamaguchi K"/>
            <person name="Onimaru K"/>
            <person name="Kadota M"/>
            <person name="Koyanagi M"/>
            <person name="Keeley SD"/>
            <person name="Tatsumi K"/>
            <person name="Tanaka K"/>
            <person name="Motone F"/>
            <person name="Kageyama Y"/>
            <person name="Nozu R"/>
            <person name="Adachi N"/>
            <person name="Nishimura O"/>
            <person name="Nakagawa R"/>
            <person name="Tanegashima C"/>
            <person name="Kiyatake I"/>
            <person name="Matsumoto R"/>
            <person name="Murakumo K"/>
            <person name="Nishida K"/>
            <person name="Terakita A"/>
            <person name="Kuratani S"/>
            <person name="Sato K"/>
            <person name="Hyodo S Kuraku.S."/>
        </authorList>
    </citation>
    <scope>NUCLEOTIDE SEQUENCE [LARGE SCALE GENOMIC DNA]</scope>
</reference>
<proteinExistence type="predicted"/>
<comment type="caution">
    <text evidence="1">The sequence shown here is derived from an EMBL/GenBank/DDBJ whole genome shotgun (WGS) entry which is preliminary data.</text>
</comment>
<dbReference type="AlphaFoldDB" id="A0A401THW7"/>
<keyword evidence="2" id="KW-1185">Reference proteome</keyword>
<evidence type="ECO:0000313" key="1">
    <source>
        <dbReference type="EMBL" id="GCC42206.1"/>
    </source>
</evidence>
<feature type="non-terminal residue" evidence="1">
    <location>
        <position position="1"/>
    </location>
</feature>
<dbReference type="Proteomes" id="UP000287033">
    <property type="component" value="Unassembled WGS sequence"/>
</dbReference>
<dbReference type="InterPro" id="IPR017850">
    <property type="entry name" value="Alkaline_phosphatase_core_sf"/>
</dbReference>
<dbReference type="STRING" id="137246.A0A401THW7"/>
<accession>A0A401THW7</accession>
<dbReference type="Gene3D" id="3.40.720.10">
    <property type="entry name" value="Alkaline Phosphatase, subunit A"/>
    <property type="match status" value="1"/>
</dbReference>
<protein>
    <submittedName>
        <fullName evidence="1">Uncharacterized protein</fullName>
    </submittedName>
</protein>
<dbReference type="EMBL" id="BEZZ01070351">
    <property type="protein sequence ID" value="GCC42206.1"/>
    <property type="molecule type" value="Genomic_DNA"/>
</dbReference>
<dbReference type="OrthoDB" id="10012954at2759"/>
<sequence>IIGKKHVGPDSVYPFDYSETEENHSILQVGRNITKIKLLVRQFLQTTADR</sequence>
<evidence type="ECO:0000313" key="2">
    <source>
        <dbReference type="Proteomes" id="UP000287033"/>
    </source>
</evidence>
<gene>
    <name evidence="1" type="ORF">chiPu_0026001</name>
</gene>
<organism evidence="1 2">
    <name type="scientific">Chiloscyllium punctatum</name>
    <name type="common">Brownbanded bambooshark</name>
    <name type="synonym">Hemiscyllium punctatum</name>
    <dbReference type="NCBI Taxonomy" id="137246"/>
    <lineage>
        <taxon>Eukaryota</taxon>
        <taxon>Metazoa</taxon>
        <taxon>Chordata</taxon>
        <taxon>Craniata</taxon>
        <taxon>Vertebrata</taxon>
        <taxon>Chondrichthyes</taxon>
        <taxon>Elasmobranchii</taxon>
        <taxon>Galeomorphii</taxon>
        <taxon>Galeoidea</taxon>
        <taxon>Orectolobiformes</taxon>
        <taxon>Hemiscylliidae</taxon>
        <taxon>Chiloscyllium</taxon>
    </lineage>
</organism>
<name>A0A401THW7_CHIPU</name>